<reference evidence="11" key="1">
    <citation type="submission" date="2021-05" db="EMBL/GenBank/DDBJ databases">
        <authorList>
            <person name="Alioto T."/>
            <person name="Alioto T."/>
            <person name="Gomez Garrido J."/>
        </authorList>
    </citation>
    <scope>NUCLEOTIDE SEQUENCE</scope>
</reference>
<sequence>MAGVCRILFRASPKFRLSGSISLPSLYSTTSPSQKPTFNNTSLKDLIIHDSCIKKLKEIATDGSFLRVIVEGGGCSGFQYKFELDSKITEEDRVYEKSGCKVVIDQTSLEYVQGSVIEYHQELIRSAFQISNNPQSETGCSCGASFSVKGF</sequence>
<evidence type="ECO:0000256" key="4">
    <source>
        <dbReference type="ARBA" id="ARBA00023004"/>
    </source>
</evidence>
<dbReference type="FunFam" id="2.60.300.12:FF:000006">
    <property type="entry name" value="Iron-sulfur cluster assembly 2 mitochondrial"/>
    <property type="match status" value="1"/>
</dbReference>
<evidence type="ECO:0000313" key="11">
    <source>
        <dbReference type="EMBL" id="CAG6766222.1"/>
    </source>
</evidence>
<dbReference type="PANTHER" id="PTHR43011:SF1">
    <property type="entry name" value="IRON-SULFUR CLUSTER ASSEMBLY 2 HOMOLOG, MITOCHONDRIAL"/>
    <property type="match status" value="1"/>
</dbReference>
<proteinExistence type="inferred from homology"/>
<comment type="subcellular location">
    <subcellularLocation>
        <location evidence="1">Mitochondrion</location>
    </subcellularLocation>
</comment>
<dbReference type="NCBIfam" id="TIGR00049">
    <property type="entry name" value="iron-sulfur cluster assembly accessory protein"/>
    <property type="match status" value="1"/>
</dbReference>
<dbReference type="GO" id="GO:0051537">
    <property type="term" value="F:2 iron, 2 sulfur cluster binding"/>
    <property type="evidence" value="ECO:0007669"/>
    <property type="project" value="TreeGrafter"/>
</dbReference>
<dbReference type="GO" id="GO:0016226">
    <property type="term" value="P:iron-sulfur cluster assembly"/>
    <property type="evidence" value="ECO:0007669"/>
    <property type="project" value="InterPro"/>
</dbReference>
<keyword evidence="5" id="KW-0496">Mitochondrion</keyword>
<dbReference type="AlphaFoldDB" id="A0A8D9AKU4"/>
<dbReference type="InterPro" id="IPR016092">
    <property type="entry name" value="ATAP"/>
</dbReference>
<dbReference type="SUPFAM" id="SSF89360">
    <property type="entry name" value="HesB-like domain"/>
    <property type="match status" value="1"/>
</dbReference>
<dbReference type="Pfam" id="PF01521">
    <property type="entry name" value="Fe-S_biosyn"/>
    <property type="match status" value="1"/>
</dbReference>
<evidence type="ECO:0000259" key="10">
    <source>
        <dbReference type="Pfam" id="PF01521"/>
    </source>
</evidence>
<evidence type="ECO:0000256" key="2">
    <source>
        <dbReference type="ARBA" id="ARBA00006718"/>
    </source>
</evidence>
<dbReference type="GO" id="GO:0005506">
    <property type="term" value="F:iron ion binding"/>
    <property type="evidence" value="ECO:0007669"/>
    <property type="project" value="TreeGrafter"/>
</dbReference>
<evidence type="ECO:0000256" key="6">
    <source>
        <dbReference type="ARBA" id="ARBA00057540"/>
    </source>
</evidence>
<name>A0A8D9AKU4_9HEMI</name>
<dbReference type="EMBL" id="HBUF01570280">
    <property type="protein sequence ID" value="CAG6766222.1"/>
    <property type="molecule type" value="Transcribed_RNA"/>
</dbReference>
<feature type="domain" description="Core" evidence="10">
    <location>
        <begin position="47"/>
        <end position="143"/>
    </location>
</feature>
<protein>
    <recommendedName>
        <fullName evidence="7">Iron-sulfur cluster assembly 2 homolog, mitochondrial</fullName>
    </recommendedName>
    <alternativeName>
        <fullName evidence="8">HESB-like domain-containing protein 1</fullName>
    </alternativeName>
</protein>
<evidence type="ECO:0000256" key="5">
    <source>
        <dbReference type="ARBA" id="ARBA00023128"/>
    </source>
</evidence>
<dbReference type="EMBL" id="HBUF01570282">
    <property type="protein sequence ID" value="CAG6766226.1"/>
    <property type="molecule type" value="Transcribed_RNA"/>
</dbReference>
<comment type="function">
    <text evidence="6">Involved in the maturation of mitochondrial 4Fe-4S proteins functioning late in the iron-sulfur cluster assembly pathway. May be involved in the binding of an intermediate of Fe/S cluster assembly.</text>
</comment>
<organism evidence="11">
    <name type="scientific">Cacopsylla melanoneura</name>
    <dbReference type="NCBI Taxonomy" id="428564"/>
    <lineage>
        <taxon>Eukaryota</taxon>
        <taxon>Metazoa</taxon>
        <taxon>Ecdysozoa</taxon>
        <taxon>Arthropoda</taxon>
        <taxon>Hexapoda</taxon>
        <taxon>Insecta</taxon>
        <taxon>Pterygota</taxon>
        <taxon>Neoptera</taxon>
        <taxon>Paraneoptera</taxon>
        <taxon>Hemiptera</taxon>
        <taxon>Sternorrhyncha</taxon>
        <taxon>Psylloidea</taxon>
        <taxon>Psyllidae</taxon>
        <taxon>Psyllinae</taxon>
        <taxon>Cacopsylla</taxon>
    </lineage>
</organism>
<dbReference type="GO" id="GO:0120510">
    <property type="term" value="C:mitochondrial [4Fe-4S] assembly complex"/>
    <property type="evidence" value="ECO:0007669"/>
    <property type="project" value="UniProtKB-ARBA"/>
</dbReference>
<dbReference type="PANTHER" id="PTHR43011">
    <property type="entry name" value="IRON-SULFUR CLUSTER ASSEMBLY 2 HOMOLOG, MITOCHONDRIAL"/>
    <property type="match status" value="1"/>
</dbReference>
<dbReference type="Gene3D" id="2.60.300.12">
    <property type="entry name" value="HesB-like domain"/>
    <property type="match status" value="1"/>
</dbReference>
<evidence type="ECO:0000256" key="3">
    <source>
        <dbReference type="ARBA" id="ARBA00022723"/>
    </source>
</evidence>
<evidence type="ECO:0000256" key="8">
    <source>
        <dbReference type="ARBA" id="ARBA00077082"/>
    </source>
</evidence>
<evidence type="ECO:0000256" key="7">
    <source>
        <dbReference type="ARBA" id="ARBA00073313"/>
    </source>
</evidence>
<comment type="similarity">
    <text evidence="2">Belongs to the HesB/IscA family.</text>
</comment>
<keyword evidence="3" id="KW-0479">Metal-binding</keyword>
<dbReference type="InterPro" id="IPR000361">
    <property type="entry name" value="ATAP_core_dom"/>
</dbReference>
<dbReference type="InterPro" id="IPR035903">
    <property type="entry name" value="HesB-like_dom_sf"/>
</dbReference>
<evidence type="ECO:0000256" key="1">
    <source>
        <dbReference type="ARBA" id="ARBA00004173"/>
    </source>
</evidence>
<accession>A0A8D9AKU4</accession>
<comment type="subunit">
    <text evidence="9">Heterotetramer; forms a dimer of dimers with IBA57. Interacts with [2Fe-2S]-ISCA2 forming the heterodimer [2Fe- 2S]-ISCA2-IBA57 complex; [2Fe-2S] cluster binding is absolutely required to promote the complex formation.</text>
</comment>
<dbReference type="EMBL" id="HBUF01570281">
    <property type="protein sequence ID" value="CAG6766224.1"/>
    <property type="molecule type" value="Transcribed_RNA"/>
</dbReference>
<keyword evidence="4" id="KW-0408">Iron</keyword>
<evidence type="ECO:0000256" key="9">
    <source>
        <dbReference type="ARBA" id="ARBA00093471"/>
    </source>
</evidence>
<dbReference type="GO" id="GO:0051539">
    <property type="term" value="F:4 iron, 4 sulfur cluster binding"/>
    <property type="evidence" value="ECO:0007669"/>
    <property type="project" value="TreeGrafter"/>
</dbReference>